<dbReference type="AlphaFoldDB" id="A0A857MMW7"/>
<feature type="compositionally biased region" description="Polar residues" evidence="1">
    <location>
        <begin position="497"/>
        <end position="507"/>
    </location>
</feature>
<feature type="region of interest" description="Disordered" evidence="1">
    <location>
        <begin position="224"/>
        <end position="355"/>
    </location>
</feature>
<feature type="compositionally biased region" description="Basic and acidic residues" evidence="1">
    <location>
        <begin position="420"/>
        <end position="449"/>
    </location>
</feature>
<feature type="compositionally biased region" description="Low complexity" evidence="1">
    <location>
        <begin position="304"/>
        <end position="336"/>
    </location>
</feature>
<reference evidence="2" key="1">
    <citation type="journal article" date="2021" name="Nat. Microbiol.">
        <title>Cocultivation of an ultrasmall environmental parasitic bacterium with lytic ability against bacteria associated with wastewater foams.</title>
        <authorList>
            <person name="Batinovic S."/>
            <person name="Rose J.J.A."/>
            <person name="Ratcliffe J."/>
            <person name="Seviour R.J."/>
            <person name="Petrovski S."/>
        </authorList>
    </citation>
    <scope>NUCLEOTIDE SEQUENCE</scope>
    <source>
        <strain evidence="2">JR1</strain>
    </source>
</reference>
<feature type="compositionally biased region" description="Basic and acidic residues" evidence="1">
    <location>
        <begin position="519"/>
        <end position="528"/>
    </location>
</feature>
<evidence type="ECO:0000313" key="2">
    <source>
        <dbReference type="EMBL" id="QHN42501.1"/>
    </source>
</evidence>
<evidence type="ECO:0000313" key="3">
    <source>
        <dbReference type="Proteomes" id="UP001059824"/>
    </source>
</evidence>
<proteinExistence type="predicted"/>
<evidence type="ECO:0000256" key="1">
    <source>
        <dbReference type="SAM" id="MobiDB-lite"/>
    </source>
</evidence>
<name>A0A857MMW7_9BACT</name>
<keyword evidence="3" id="KW-1185">Reference proteome</keyword>
<dbReference type="Proteomes" id="UP001059824">
    <property type="component" value="Chromosome"/>
</dbReference>
<gene>
    <name evidence="2" type="ORF">GII36_01395</name>
</gene>
<accession>A0A857MMW7</accession>
<feature type="compositionally biased region" description="Basic and acidic residues" evidence="1">
    <location>
        <begin position="338"/>
        <end position="350"/>
    </location>
</feature>
<protein>
    <submittedName>
        <fullName evidence="2">Uncharacterized protein</fullName>
    </submittedName>
</protein>
<dbReference type="KEGG" id="mama:GII36_01395"/>
<dbReference type="EMBL" id="CP045921">
    <property type="protein sequence ID" value="QHN42501.1"/>
    <property type="molecule type" value="Genomic_DNA"/>
</dbReference>
<dbReference type="RefSeq" id="WP_260763865.1">
    <property type="nucleotide sequence ID" value="NZ_CP045921.1"/>
</dbReference>
<organism evidence="2 3">
    <name type="scientific">Candidatus Mycosynbacter amalyticus</name>
    <dbReference type="NCBI Taxonomy" id="2665156"/>
    <lineage>
        <taxon>Bacteria</taxon>
        <taxon>Candidatus Saccharimonadota</taxon>
        <taxon>Candidatus Saccharimonadota incertae sedis</taxon>
        <taxon>Candidatus Mycosynbacter</taxon>
    </lineage>
</organism>
<sequence length="528" mass="57568">MSEKTPKSSNEPQYPALNAHYDRVYGPVVQQESGAVETELPSEQALLDSFIDKRQKYENELAQAESVPGFRRTYEDKAEIAGIKDDIEAFNEEWSRYGGEEIDAAQAKIDALNFKSTAEDHIYAKAELKAAKDAFYTNFKKEYEEVNNSAEVPAEPASGVETEKPATYKVGDEVKILRDGAVEGGWVIKSLDEVAQAAVLAKGDQRDFRTFAQLDEYRDLSDDAAAAAKADANGANVPSTFASPAKNPAPAEKPRIGAAGEAWQIKRGIRPGRGSIEERRIVPRTSESNAEIPETETDTPSLDAAAAAAAVANAEAAGKAPAPKTEATPEPTSDPETTPEKAPWRKRMSDKLGASAVGKLFGAERRAEKRRDIAKRSIEYQEQGIIPTAAQEKAKKDYKNEKLAKRVESVKSFVEKHKLSEEDKAAKQAQIDRNKAARQARKDAGETKFGKVKSGYVAFRERGRERFGVNPTPDGSEVPADETPTDPIPAQEKPVVYNSNEEGSVTSPMDEATQAYSRPARDSDAKAA</sequence>
<feature type="region of interest" description="Disordered" evidence="1">
    <location>
        <begin position="420"/>
        <end position="528"/>
    </location>
</feature>